<name>A0A9Q8T2C6_9PEZI</name>
<dbReference type="InterPro" id="IPR006598">
    <property type="entry name" value="CAP10"/>
</dbReference>
<keyword evidence="4" id="KW-1185">Reference proteome</keyword>
<gene>
    <name evidence="3" type="ORF">CLUP02_13025</name>
</gene>
<reference evidence="3" key="1">
    <citation type="journal article" date="2021" name="Mol. Plant Microbe Interact.">
        <title>Complete Genome Sequence of the Plant-Pathogenic Fungus Colletotrichum lupini.</title>
        <authorList>
            <person name="Baroncelli R."/>
            <person name="Pensec F."/>
            <person name="Da Lio D."/>
            <person name="Boufleur T."/>
            <person name="Vicente I."/>
            <person name="Sarrocco S."/>
            <person name="Picot A."/>
            <person name="Baraldi E."/>
            <person name="Sukno S."/>
            <person name="Thon M."/>
            <person name="Le Floch G."/>
        </authorList>
    </citation>
    <scope>NUCLEOTIDE SEQUENCE</scope>
    <source>
        <strain evidence="3">IMI 504893</strain>
    </source>
</reference>
<protein>
    <submittedName>
        <fullName evidence="3">Capsular associated protein</fullName>
    </submittedName>
</protein>
<dbReference type="PANTHER" id="PTHR12203">
    <property type="entry name" value="KDEL LYS-ASP-GLU-LEU CONTAINING - RELATED"/>
    <property type="match status" value="1"/>
</dbReference>
<organism evidence="3 4">
    <name type="scientific">Colletotrichum lupini</name>
    <dbReference type="NCBI Taxonomy" id="145971"/>
    <lineage>
        <taxon>Eukaryota</taxon>
        <taxon>Fungi</taxon>
        <taxon>Dikarya</taxon>
        <taxon>Ascomycota</taxon>
        <taxon>Pezizomycotina</taxon>
        <taxon>Sordariomycetes</taxon>
        <taxon>Hypocreomycetidae</taxon>
        <taxon>Glomerellales</taxon>
        <taxon>Glomerellaceae</taxon>
        <taxon>Colletotrichum</taxon>
        <taxon>Colletotrichum acutatum species complex</taxon>
    </lineage>
</organism>
<dbReference type="Proteomes" id="UP000830671">
    <property type="component" value="Chromosome 6"/>
</dbReference>
<dbReference type="SMART" id="SM00672">
    <property type="entry name" value="CAP10"/>
    <property type="match status" value="1"/>
</dbReference>
<dbReference type="InterPro" id="IPR051091">
    <property type="entry name" value="O-Glucosyltr/Glycosyltrsf_90"/>
</dbReference>
<evidence type="ECO:0000313" key="4">
    <source>
        <dbReference type="Proteomes" id="UP000830671"/>
    </source>
</evidence>
<sequence length="1097" mass="123449">MCARHKNLKVIAIGESKETHVNRRRTERLKWLNPLPATILLRYYYCLPQLQSTYHLSKPWDLPCLLETCLGVTFFQVPPPAQPTVHSPAAQALGSIYARHSTCTSSPQYSRFIISISISIYIRTCIKPLQPPFKHMSTAPIGIFQSSPNNHQLLQLPPIDLDLSSFPSSRIPTVSSHPIPSNPTSRISTPPIAQSTIHMRRTDTPSASPRCRPSHFAVTAPSHLPYSAYRALPPSYPNKHPLSPSLWSSLPSNTYSTNFQSSSVGTEAPTNQFCARSRLFPVSTSNLDLLVLQSPFNGTVLTSRPSSFLSTSSFTSSSVILYLSSSSNSFQLRTVWAFESPTTTSNRVSRFSTAAPDRPTTKLLLSAPRAPLYPFLDHGLALPLACLLHPISELPFYSSPSSIPPGTDLRRHPTSLLHPTTPRPLYTMVKLIPPSFPPRRPSSFLRYAAAVIFFVALFYYFDPRYPREPLTQLQPEKPKQPPQTPDPVAPAQVEDVTKPTAQAETTPIPPKADQASSGAKPPSAGNTKVEGGVDPSKGHPIDALIKEADETFDKLLEKETKTLPAAAKAYRERRGRHPPPGFDAWFQFAQDRKAVIVEDFFDQIYHDLKPFWGLEPSRIRKEAAEWEMVIKVRKGRATRISDWFWTIHWTNMLKTIEHLLPDMDIALNPMDEPRMVVPFEDMEQHLRDAALMEGMPEPKKVMNTFQALPSSKKELDRNVKVKSKHWDKVTKQYWLIARRGCPPDSPARLAKTQRTFNHAPAVSTKYAKPHMRDGFVSNYTLSTHICHQPDLQGLNGIFIEPLSTAATPVLFPMFGGSKLAVNNEILLPAAMYWTEEERFSGGGYHGGRWNKKKDAVLWRGVATGGRNRVDNWQGFQRHRFVAMNNATKVTGAEDGTMDPINFSLPDKMYNIAAQAVGGLGDWIKSWANVGFTDLMCEPEGKAGTCNYTSPYFNITEGVMLSEMYDNKYLPDVDGNSFSGRYLAFLGSTSLPIKSTLWREWHDSRLVAWKHFVPMDTRYNEYYGIMEYFLGYGDERPGHDAEAEKIAMAGKAWAEKALRKEDMQIYTLRLLLEYARVTDERRERMGWVHDLLAEQTSS</sequence>
<dbReference type="Pfam" id="PF05686">
    <property type="entry name" value="Glyco_transf_90"/>
    <property type="match status" value="1"/>
</dbReference>
<feature type="region of interest" description="Disordered" evidence="1">
    <location>
        <begin position="470"/>
        <end position="540"/>
    </location>
</feature>
<accession>A0A9Q8T2C6</accession>
<dbReference type="GeneID" id="73346993"/>
<dbReference type="AlphaFoldDB" id="A0A9Q8T2C6"/>
<dbReference type="PANTHER" id="PTHR12203:SF22">
    <property type="entry name" value="CAPSULE ASSOCIATED PROTEIN"/>
    <property type="match status" value="1"/>
</dbReference>
<dbReference type="RefSeq" id="XP_049149129.1">
    <property type="nucleotide sequence ID" value="XM_049291983.1"/>
</dbReference>
<evidence type="ECO:0000313" key="3">
    <source>
        <dbReference type="EMBL" id="UQC87520.1"/>
    </source>
</evidence>
<proteinExistence type="predicted"/>
<feature type="domain" description="Glycosyl transferase CAP10" evidence="2">
    <location>
        <begin position="787"/>
        <end position="1080"/>
    </location>
</feature>
<dbReference type="KEGG" id="clup:CLUP02_13025"/>
<evidence type="ECO:0000256" key="1">
    <source>
        <dbReference type="SAM" id="MobiDB-lite"/>
    </source>
</evidence>
<evidence type="ECO:0000259" key="2">
    <source>
        <dbReference type="SMART" id="SM00672"/>
    </source>
</evidence>
<dbReference type="EMBL" id="CP019478">
    <property type="protein sequence ID" value="UQC87520.1"/>
    <property type="molecule type" value="Genomic_DNA"/>
</dbReference>